<dbReference type="PANTHER" id="PTHR24006:SF758">
    <property type="entry name" value="UBIQUITIN CARBOXYL-TERMINAL HYDROLASE 36"/>
    <property type="match status" value="1"/>
</dbReference>
<evidence type="ECO:0000256" key="6">
    <source>
        <dbReference type="ARBA" id="ARBA00022801"/>
    </source>
</evidence>
<feature type="region of interest" description="Disordered" evidence="8">
    <location>
        <begin position="1023"/>
        <end position="1060"/>
    </location>
</feature>
<sequence>MTPSSFSPICAPCKESGEKAPKSISRDHFDDQDSKEVWYFCSLCDDVRVKIEHDLCRLCAKTTLGSDFSEESVSIETERETDDEVDSSEPEEDDRKRKVPRAREGRDGRRNLVNFFMPVGVRLGLVTWNVAHFGDGPLELRASLARAFRQTKGFLEKNSARSFTRKFAAYLDEYERWEYFWERCGCEGDSGAKEELAKAVKRHRGEGRPEKRDEDDEPEQSDEATGKKLEEREEADDSDVPEQLSDALHEAWSAYDSGHWRSESQLRKLWEDYFDRAFELHRAAFEQFQAEWGLLLKVESEAALHDEVILDVVALVKATKALRAAAKMVVLPLLQLRVRANLANKVQEDAEVPAPKRPRKREAEAAQAKREALAKAREALAKARKKASGWPVGPTLTRVVAHDQMLHRVLVARHIVEMFSKNEWLDAILLQEVNKGVGTLVDYLERHGIACFPGFKMVSRSGAGSQTEYYPLAVRQGGKIVDVQALWAYYNESGEELDEQLIVNNLRESKDLSWSKGKGIYRPILGFDVRVLNGSNGDRVVRVGVVHTSPAGNEMNRPDVFAQVERPLKTLSRSYHPIVVGGDYYLAAEAVTTKLRSLSSFGQELAKQTKAQQLEAMRRALHKTEGELKRARRELKNAPPEEGDDDLPSSSGKRRKLESGERIVKPNRRAERVSELERKIPILKRTIESVESDTNLIQFIRNDPSVRISVEGKISDLGLDVAQPLGGTNWKSKSVVAPDRAQVADFFVYSGARSNPLFGKWLGARVGLVDPSGGLRVMDGWELMTAKYWRCVSDHFPVGIVLSMKPNDPWIERYFVDGWSFSPWVPSRTAPFVRGPREVLGIINPGNTCYVNATLQLLARIDLAQRYVVGHGAPDHRLGTLAETVEGILKVRAAQGQSATYAGHGEHARYTTALTEGLRVELCALDAVRGLGTQEDAGEALLAILDAFDHRTLGFDQHRQPDLARAVGQGNFAAVRPSQFHFILEVETKYELGDAGTEDPGDDLIEVTDEGVSKHHACEKILLINLPEDPPEPEETSRDEKPVNEDDEDQPDGDPPPLDFSALLRDTWNVEYEPDEDTVRVRTSKAYHPSAWKRRETTTVKVAPDHWLVALNRFGWGEDGGSKKKRQVDVPVALGGKPLRAFVVHIGDRATEGHYLAYVHVNDLWYRVDDERVHDGASIDEAVKHAYLLYYE</sequence>
<feature type="region of interest" description="Disordered" evidence="8">
    <location>
        <begin position="197"/>
        <end position="242"/>
    </location>
</feature>
<reference evidence="10 11" key="1">
    <citation type="submission" date="2014-02" db="EMBL/GenBank/DDBJ databases">
        <title>The small core and large imbalanced accessory genome model reveals a collaborative survival strategy of Sorangium cellulosum strains in nature.</title>
        <authorList>
            <person name="Han K."/>
            <person name="Peng R."/>
            <person name="Blom J."/>
            <person name="Li Y.-Z."/>
        </authorList>
    </citation>
    <scope>NUCLEOTIDE SEQUENCE [LARGE SCALE GENOMIC DNA]</scope>
    <source>
        <strain evidence="10 11">So0011-07</strain>
    </source>
</reference>
<comment type="catalytic activity">
    <reaction evidence="1">
        <text>Thiol-dependent hydrolysis of ester, thioester, amide, peptide and isopeptide bonds formed by the C-terminal Gly of ubiquitin (a 76-residue protein attached to proteins as an intracellular targeting signal).</text>
        <dbReference type="EC" id="3.4.19.12"/>
    </reaction>
</comment>
<evidence type="ECO:0000313" key="10">
    <source>
        <dbReference type="EMBL" id="KYF84296.1"/>
    </source>
</evidence>
<dbReference type="SUPFAM" id="SSF56219">
    <property type="entry name" value="DNase I-like"/>
    <property type="match status" value="1"/>
</dbReference>
<evidence type="ECO:0000256" key="2">
    <source>
        <dbReference type="ARBA" id="ARBA00009085"/>
    </source>
</evidence>
<proteinExistence type="inferred from homology"/>
<keyword evidence="7" id="KW-0788">Thiol protease</keyword>
<feature type="domain" description="USP" evidence="9">
    <location>
        <begin position="840"/>
        <end position="1192"/>
    </location>
</feature>
<organism evidence="10 11">
    <name type="scientific">Sorangium cellulosum</name>
    <name type="common">Polyangium cellulosum</name>
    <dbReference type="NCBI Taxonomy" id="56"/>
    <lineage>
        <taxon>Bacteria</taxon>
        <taxon>Pseudomonadati</taxon>
        <taxon>Myxococcota</taxon>
        <taxon>Polyangia</taxon>
        <taxon>Polyangiales</taxon>
        <taxon>Polyangiaceae</taxon>
        <taxon>Sorangium</taxon>
    </lineage>
</organism>
<feature type="region of interest" description="Disordered" evidence="8">
    <location>
        <begin position="70"/>
        <end position="103"/>
    </location>
</feature>
<gene>
    <name evidence="10" type="ORF">BE17_36795</name>
</gene>
<evidence type="ECO:0000256" key="5">
    <source>
        <dbReference type="ARBA" id="ARBA00022786"/>
    </source>
</evidence>
<feature type="compositionally biased region" description="Basic and acidic residues" evidence="8">
    <location>
        <begin position="93"/>
        <end position="103"/>
    </location>
</feature>
<dbReference type="InterPro" id="IPR001394">
    <property type="entry name" value="Peptidase_C19_UCH"/>
</dbReference>
<dbReference type="InterPro" id="IPR050164">
    <property type="entry name" value="Peptidase_C19"/>
</dbReference>
<dbReference type="PROSITE" id="PS00972">
    <property type="entry name" value="USP_1"/>
    <property type="match status" value="1"/>
</dbReference>
<dbReference type="Pfam" id="PF00443">
    <property type="entry name" value="UCH"/>
    <property type="match status" value="1"/>
</dbReference>
<comment type="similarity">
    <text evidence="2">Belongs to the peptidase C19 family.</text>
</comment>
<dbReference type="GO" id="GO:0005829">
    <property type="term" value="C:cytosol"/>
    <property type="evidence" value="ECO:0007669"/>
    <property type="project" value="TreeGrafter"/>
</dbReference>
<feature type="compositionally biased region" description="Basic and acidic residues" evidence="8">
    <location>
        <begin position="657"/>
        <end position="666"/>
    </location>
</feature>
<dbReference type="InterPro" id="IPR036691">
    <property type="entry name" value="Endo/exonu/phosph_ase_sf"/>
</dbReference>
<dbReference type="GO" id="GO:0004843">
    <property type="term" value="F:cysteine-type deubiquitinase activity"/>
    <property type="evidence" value="ECO:0007669"/>
    <property type="project" value="UniProtKB-EC"/>
</dbReference>
<dbReference type="EMBL" id="JEMB01001953">
    <property type="protein sequence ID" value="KYF84296.1"/>
    <property type="molecule type" value="Genomic_DNA"/>
</dbReference>
<name>A0A150RVZ5_SORCE</name>
<feature type="compositionally biased region" description="Acidic residues" evidence="8">
    <location>
        <begin position="79"/>
        <end position="92"/>
    </location>
</feature>
<evidence type="ECO:0000256" key="4">
    <source>
        <dbReference type="ARBA" id="ARBA00022670"/>
    </source>
</evidence>
<dbReference type="AlphaFoldDB" id="A0A150RVZ5"/>
<feature type="compositionally biased region" description="Basic and acidic residues" evidence="8">
    <location>
        <begin position="15"/>
        <end position="28"/>
    </location>
</feature>
<dbReference type="PROSITE" id="PS50235">
    <property type="entry name" value="USP_3"/>
    <property type="match status" value="1"/>
</dbReference>
<evidence type="ECO:0000256" key="1">
    <source>
        <dbReference type="ARBA" id="ARBA00000707"/>
    </source>
</evidence>
<dbReference type="EC" id="3.4.19.12" evidence="3"/>
<evidence type="ECO:0000259" key="9">
    <source>
        <dbReference type="PROSITE" id="PS50235"/>
    </source>
</evidence>
<evidence type="ECO:0000313" key="11">
    <source>
        <dbReference type="Proteomes" id="UP000075635"/>
    </source>
</evidence>
<feature type="compositionally biased region" description="Acidic residues" evidence="8">
    <location>
        <begin position="213"/>
        <end position="222"/>
    </location>
</feature>
<feature type="region of interest" description="Disordered" evidence="8">
    <location>
        <begin position="1"/>
        <end position="28"/>
    </location>
</feature>
<dbReference type="InterPro" id="IPR018200">
    <property type="entry name" value="USP_CS"/>
</dbReference>
<feature type="region of interest" description="Disordered" evidence="8">
    <location>
        <begin position="625"/>
        <end position="666"/>
    </location>
</feature>
<accession>A0A150RVZ5</accession>
<evidence type="ECO:0000256" key="3">
    <source>
        <dbReference type="ARBA" id="ARBA00012759"/>
    </source>
</evidence>
<evidence type="ECO:0000256" key="8">
    <source>
        <dbReference type="SAM" id="MobiDB-lite"/>
    </source>
</evidence>
<keyword evidence="6" id="KW-0378">Hydrolase</keyword>
<protein>
    <recommendedName>
        <fullName evidence="3">ubiquitinyl hydrolase 1</fullName>
        <ecNumber evidence="3">3.4.19.12</ecNumber>
    </recommendedName>
</protein>
<feature type="compositionally biased region" description="Basic and acidic residues" evidence="8">
    <location>
        <begin position="1035"/>
        <end position="1044"/>
    </location>
</feature>
<dbReference type="SUPFAM" id="SSF54001">
    <property type="entry name" value="Cysteine proteinases"/>
    <property type="match status" value="1"/>
</dbReference>
<dbReference type="Proteomes" id="UP000075635">
    <property type="component" value="Unassembled WGS sequence"/>
</dbReference>
<dbReference type="PANTHER" id="PTHR24006">
    <property type="entry name" value="UBIQUITIN CARBOXYL-TERMINAL HYDROLASE"/>
    <property type="match status" value="1"/>
</dbReference>
<dbReference type="Gene3D" id="3.90.70.10">
    <property type="entry name" value="Cysteine proteinases"/>
    <property type="match status" value="1"/>
</dbReference>
<dbReference type="InterPro" id="IPR028889">
    <property type="entry name" value="USP"/>
</dbReference>
<dbReference type="InterPro" id="IPR038765">
    <property type="entry name" value="Papain-like_cys_pep_sf"/>
</dbReference>
<dbReference type="GO" id="GO:0016579">
    <property type="term" value="P:protein deubiquitination"/>
    <property type="evidence" value="ECO:0007669"/>
    <property type="project" value="InterPro"/>
</dbReference>
<keyword evidence="5" id="KW-0833">Ubl conjugation pathway</keyword>
<dbReference type="GO" id="GO:0006508">
    <property type="term" value="P:proteolysis"/>
    <property type="evidence" value="ECO:0007669"/>
    <property type="project" value="UniProtKB-KW"/>
</dbReference>
<evidence type="ECO:0000256" key="7">
    <source>
        <dbReference type="ARBA" id="ARBA00022807"/>
    </source>
</evidence>
<dbReference type="CDD" id="cd02257">
    <property type="entry name" value="Peptidase_C19"/>
    <property type="match status" value="1"/>
</dbReference>
<comment type="caution">
    <text evidence="10">The sequence shown here is derived from an EMBL/GenBank/DDBJ whole genome shotgun (WGS) entry which is preliminary data.</text>
</comment>
<keyword evidence="4" id="KW-0645">Protease</keyword>